<organism evidence="1 2">
    <name type="scientific">Roseateles agri</name>
    <dbReference type="NCBI Taxonomy" id="3098619"/>
    <lineage>
        <taxon>Bacteria</taxon>
        <taxon>Pseudomonadati</taxon>
        <taxon>Pseudomonadota</taxon>
        <taxon>Betaproteobacteria</taxon>
        <taxon>Burkholderiales</taxon>
        <taxon>Sphaerotilaceae</taxon>
        <taxon>Roseateles</taxon>
    </lineage>
</organism>
<comment type="caution">
    <text evidence="1">The sequence shown here is derived from an EMBL/GenBank/DDBJ whole genome shotgun (WGS) entry which is preliminary data.</text>
</comment>
<dbReference type="Proteomes" id="UP001285263">
    <property type="component" value="Unassembled WGS sequence"/>
</dbReference>
<evidence type="ECO:0000313" key="1">
    <source>
        <dbReference type="EMBL" id="MDY0748743.1"/>
    </source>
</evidence>
<proteinExistence type="predicted"/>
<reference evidence="1 2" key="1">
    <citation type="submission" date="2023-11" db="EMBL/GenBank/DDBJ databases">
        <title>Paucibacter sp. nov., isolated from fresh soil in Korea.</title>
        <authorList>
            <person name="Le N.T.T."/>
        </authorList>
    </citation>
    <scope>NUCLEOTIDE SEQUENCE [LARGE SCALE GENOMIC DNA]</scope>
    <source>
        <strain evidence="1 2">R3-3</strain>
    </source>
</reference>
<protein>
    <submittedName>
        <fullName evidence="1">Uncharacterized protein</fullName>
    </submittedName>
</protein>
<accession>A0ABU5DSH4</accession>
<gene>
    <name evidence="1" type="ORF">SNE35_29865</name>
</gene>
<dbReference type="RefSeq" id="WP_320426708.1">
    <property type="nucleotide sequence ID" value="NZ_JAXCLA010000011.1"/>
</dbReference>
<evidence type="ECO:0000313" key="2">
    <source>
        <dbReference type="Proteomes" id="UP001285263"/>
    </source>
</evidence>
<sequence>MSDDARAGALWEFLQSQAPRFASGEALDVVRSLGISPHEDHKTLAKRLRKALQMRGIALGYVNSLHAAARLTGNTSWHTDGEAPPSRLQFYVFDGGYQLRHSEFANWRDLADALRLWTDNLRVRGQLPLGVLTMSFTGRCLSFSVPVPKQGDAAGRNEMWSLGGVTPMLEDDHDWLADAPAALEKLRRHLEETGKAVLDGYAALKLCANGYAIPGDIDAVTASDVVNSELVLVFEPDEDDPHGGYEIARGDELTCWHQLELSLREDGTNRKPDQVDIFVPRDGVGAWLVNGKRYVWAVETLKPNGFVPGRVHRQIGPHACERLLRRYKLAKRIHSGGFRHHDFTKRVDYLSGPPDTWRVDLHRVLHMLAKADLTWDSYIEKFGVEPRAMEKNLPVGFVMQMLENLKVDNPNEAFAWPTLAEMALVTDDKLLYSLLPRVDAVRYAKPKDLDPETATAVAEAIDQFASGLNLQKMISAGAMSMENELPYLVYASDAQELRASADALGLKMYVAVSPHLIPMNGLVPEVPGVKTWPWAFGHALIVRFERQGDAQ</sequence>
<keyword evidence="2" id="KW-1185">Reference proteome</keyword>
<name>A0ABU5DSH4_9BURK</name>
<dbReference type="EMBL" id="JAXCLA010000011">
    <property type="protein sequence ID" value="MDY0748743.1"/>
    <property type="molecule type" value="Genomic_DNA"/>
</dbReference>